<dbReference type="UniPathway" id="UPA00392"/>
<proteinExistence type="inferred from homology"/>
<dbReference type="Gene3D" id="3.40.1780.10">
    <property type="entry name" value="QueA-like"/>
    <property type="match status" value="1"/>
</dbReference>
<evidence type="ECO:0000256" key="12">
    <source>
        <dbReference type="ARBA" id="ARBA00076160"/>
    </source>
</evidence>
<keyword evidence="14" id="KW-0413">Isomerase</keyword>
<dbReference type="HAMAP" id="MF_00113">
    <property type="entry name" value="QueA"/>
    <property type="match status" value="1"/>
</dbReference>
<comment type="function">
    <text evidence="13">Transfers and isomerizes the ribose moiety from AdoMet to the 7-aminomethyl group of 7-deazaguanine (preQ1-tRNA) to give epoxyqueuosine (oQ-tRNA).</text>
</comment>
<evidence type="ECO:0000256" key="1">
    <source>
        <dbReference type="ARBA" id="ARBA00004496"/>
    </source>
</evidence>
<evidence type="ECO:0000313" key="15">
    <source>
        <dbReference type="Proteomes" id="UP000078596"/>
    </source>
</evidence>
<protein>
    <recommendedName>
        <fullName evidence="11 13">S-adenosylmethionine:tRNA ribosyltransferase-isomerase</fullName>
        <ecNumber evidence="10 13">2.4.99.17</ecNumber>
    </recommendedName>
    <alternativeName>
        <fullName evidence="12 13">Queuosine biosynthesis protein QueA</fullName>
    </alternativeName>
</protein>
<evidence type="ECO:0000256" key="5">
    <source>
        <dbReference type="ARBA" id="ARBA00022679"/>
    </source>
</evidence>
<comment type="similarity">
    <text evidence="9 13">Belongs to the QueA family.</text>
</comment>
<dbReference type="InterPro" id="IPR036100">
    <property type="entry name" value="QueA_sf"/>
</dbReference>
<dbReference type="EC" id="2.4.99.17" evidence="10 13"/>
<keyword evidence="4 13" id="KW-0963">Cytoplasm</keyword>
<keyword evidence="15" id="KW-1185">Reference proteome</keyword>
<keyword evidence="5 13" id="KW-0808">Transferase</keyword>
<evidence type="ECO:0000256" key="4">
    <source>
        <dbReference type="ARBA" id="ARBA00022490"/>
    </source>
</evidence>
<name>A0A191ZI70_9GAMM</name>
<dbReference type="OrthoDB" id="9805933at2"/>
<evidence type="ECO:0000256" key="6">
    <source>
        <dbReference type="ARBA" id="ARBA00022691"/>
    </source>
</evidence>
<dbReference type="InterPro" id="IPR042118">
    <property type="entry name" value="QueA_dom1"/>
</dbReference>
<evidence type="ECO:0000256" key="3">
    <source>
        <dbReference type="ARBA" id="ARBA00011245"/>
    </source>
</evidence>
<dbReference type="AlphaFoldDB" id="A0A191ZI70"/>
<evidence type="ECO:0000256" key="2">
    <source>
        <dbReference type="ARBA" id="ARBA00004691"/>
    </source>
</evidence>
<dbReference type="NCBIfam" id="NF001140">
    <property type="entry name" value="PRK00147.1"/>
    <property type="match status" value="1"/>
</dbReference>
<keyword evidence="6 13" id="KW-0949">S-adenosyl-L-methionine</keyword>
<dbReference type="SUPFAM" id="SSF111337">
    <property type="entry name" value="QueA-like"/>
    <property type="match status" value="1"/>
</dbReference>
<comment type="pathway">
    <text evidence="2 13">tRNA modification; tRNA-queuosine biosynthesis.</text>
</comment>
<comment type="subunit">
    <text evidence="3 13">Monomer.</text>
</comment>
<evidence type="ECO:0000256" key="13">
    <source>
        <dbReference type="HAMAP-Rule" id="MF_00113"/>
    </source>
</evidence>
<dbReference type="GO" id="GO:0051075">
    <property type="term" value="F:S-adenosylmethionine:tRNA ribosyltransferase-isomerase activity"/>
    <property type="evidence" value="ECO:0007669"/>
    <property type="project" value="UniProtKB-EC"/>
</dbReference>
<keyword evidence="7 13" id="KW-0671">Queuosine biosynthesis</keyword>
<gene>
    <name evidence="13" type="primary">queA</name>
    <name evidence="14" type="ORF">A9404_09385</name>
</gene>
<dbReference type="GO" id="GO:0008616">
    <property type="term" value="P:tRNA queuosine(34) biosynthetic process"/>
    <property type="evidence" value="ECO:0007669"/>
    <property type="project" value="UniProtKB-UniRule"/>
</dbReference>
<evidence type="ECO:0000256" key="9">
    <source>
        <dbReference type="ARBA" id="ARBA00061210"/>
    </source>
</evidence>
<dbReference type="GO" id="GO:0005737">
    <property type="term" value="C:cytoplasm"/>
    <property type="evidence" value="ECO:0007669"/>
    <property type="project" value="UniProtKB-SubCell"/>
</dbReference>
<comment type="subcellular location">
    <subcellularLocation>
        <location evidence="1 13">Cytoplasm</location>
    </subcellularLocation>
</comment>
<dbReference type="Pfam" id="PF02547">
    <property type="entry name" value="Queuosine_synth"/>
    <property type="match status" value="1"/>
</dbReference>
<dbReference type="KEGG" id="haz:A9404_09385"/>
<sequence length="361" mass="38942">MHTQLFDYDLPQELIALRPAEPRESARLLILDDDAPGGLKDAYIADFPDLLRAGDLLVLNDTRVIPARVFGQKESGGRVEILVERLVDTQSAWCHVRASKSPKMGGCLDMEGGVRLTVAARDEGLFLLQLVPGATETDFLGWLKRAGHMPLPPYIDRADDAADRADYQTVFARRDGAVAAPTASLHLTASLLAQIAARGVETTFVTLHVGAGTFQPVRVTDISAHKMHREWLDVPAAAADAIKAARARGGRVVCVGTTAVRALETAARAHPEAAARREVGAYQGDTSLFLYPGQPTYVVDALLTNFHLPQSTLLMLVSALAGRERMLAAYEHAVAHGYRFFSYGDAVFIPVTSSGHAPDNG</sequence>
<evidence type="ECO:0000256" key="11">
    <source>
        <dbReference type="ARBA" id="ARBA00069325"/>
    </source>
</evidence>
<dbReference type="InterPro" id="IPR042119">
    <property type="entry name" value="QueA_dom2"/>
</dbReference>
<reference evidence="14 15" key="1">
    <citation type="submission" date="2016-06" db="EMBL/GenBank/DDBJ databases">
        <title>Insight into the functional genes involving in sulfur oxidation in Pearl River water.</title>
        <authorList>
            <person name="Luo J."/>
            <person name="Tan X."/>
            <person name="Lin W."/>
        </authorList>
    </citation>
    <scope>NUCLEOTIDE SEQUENCE [LARGE SCALE GENOMIC DNA]</scope>
    <source>
        <strain evidence="14 15">LS2</strain>
    </source>
</reference>
<dbReference type="FunFam" id="3.40.1780.10:FF:000001">
    <property type="entry name" value="S-adenosylmethionine:tRNA ribosyltransferase-isomerase"/>
    <property type="match status" value="1"/>
</dbReference>
<organism evidence="14 15">
    <name type="scientific">Halothiobacillus diazotrophicus</name>
    <dbReference type="NCBI Taxonomy" id="1860122"/>
    <lineage>
        <taxon>Bacteria</taxon>
        <taxon>Pseudomonadati</taxon>
        <taxon>Pseudomonadota</taxon>
        <taxon>Gammaproteobacteria</taxon>
        <taxon>Chromatiales</taxon>
        <taxon>Halothiobacillaceae</taxon>
        <taxon>Halothiobacillus</taxon>
    </lineage>
</organism>
<evidence type="ECO:0000256" key="8">
    <source>
        <dbReference type="ARBA" id="ARBA00052751"/>
    </source>
</evidence>
<dbReference type="EMBL" id="CP016027">
    <property type="protein sequence ID" value="ANJ67574.1"/>
    <property type="molecule type" value="Genomic_DNA"/>
</dbReference>
<dbReference type="RefSeq" id="WP_066100707.1">
    <property type="nucleotide sequence ID" value="NZ_CP016027.1"/>
</dbReference>
<dbReference type="NCBIfam" id="TIGR00113">
    <property type="entry name" value="queA"/>
    <property type="match status" value="1"/>
</dbReference>
<dbReference type="InterPro" id="IPR003699">
    <property type="entry name" value="QueA"/>
</dbReference>
<evidence type="ECO:0000313" key="14">
    <source>
        <dbReference type="EMBL" id="ANJ67574.1"/>
    </source>
</evidence>
<accession>A0A191ZI70</accession>
<dbReference type="Proteomes" id="UP000078596">
    <property type="component" value="Chromosome"/>
</dbReference>
<evidence type="ECO:0000256" key="10">
    <source>
        <dbReference type="ARBA" id="ARBA00066503"/>
    </source>
</evidence>
<comment type="catalytic activity">
    <reaction evidence="8 13">
        <text>7-aminomethyl-7-carbaguanosine(34) in tRNA + S-adenosyl-L-methionine = epoxyqueuosine(34) in tRNA + adenine + L-methionine + 2 H(+)</text>
        <dbReference type="Rhea" id="RHEA:32155"/>
        <dbReference type="Rhea" id="RHEA-COMP:10342"/>
        <dbReference type="Rhea" id="RHEA-COMP:18582"/>
        <dbReference type="ChEBI" id="CHEBI:15378"/>
        <dbReference type="ChEBI" id="CHEBI:16708"/>
        <dbReference type="ChEBI" id="CHEBI:57844"/>
        <dbReference type="ChEBI" id="CHEBI:59789"/>
        <dbReference type="ChEBI" id="CHEBI:82833"/>
        <dbReference type="ChEBI" id="CHEBI:194443"/>
        <dbReference type="EC" id="2.4.99.17"/>
    </reaction>
</comment>
<evidence type="ECO:0000256" key="7">
    <source>
        <dbReference type="ARBA" id="ARBA00022785"/>
    </source>
</evidence>
<dbReference type="STRING" id="1860122.A9404_09385"/>
<dbReference type="PANTHER" id="PTHR30307">
    <property type="entry name" value="S-ADENOSYLMETHIONINE:TRNA RIBOSYLTRANSFERASE-ISOMERASE"/>
    <property type="match status" value="1"/>
</dbReference>
<dbReference type="Gene3D" id="2.40.10.240">
    <property type="entry name" value="QueA-like"/>
    <property type="match status" value="1"/>
</dbReference>
<dbReference type="PANTHER" id="PTHR30307:SF0">
    <property type="entry name" value="S-ADENOSYLMETHIONINE:TRNA RIBOSYLTRANSFERASE-ISOMERASE"/>
    <property type="match status" value="1"/>
</dbReference>